<dbReference type="Pfam" id="PF01266">
    <property type="entry name" value="DAO"/>
    <property type="match status" value="1"/>
</dbReference>
<evidence type="ECO:0000313" key="6">
    <source>
        <dbReference type="Proteomes" id="UP000663856"/>
    </source>
</evidence>
<evidence type="ECO:0000313" key="4">
    <source>
        <dbReference type="EMBL" id="CAF2146020.1"/>
    </source>
</evidence>
<gene>
    <name evidence="5" type="ORF">OVN521_LOCUS12196</name>
    <name evidence="4" type="ORF">WKI299_LOCUS29334</name>
</gene>
<dbReference type="Gene3D" id="3.50.50.60">
    <property type="entry name" value="FAD/NAD(P)-binding domain"/>
    <property type="match status" value="2"/>
</dbReference>
<dbReference type="EMBL" id="CAJOBG010001684">
    <property type="protein sequence ID" value="CAF3950167.1"/>
    <property type="molecule type" value="Genomic_DNA"/>
</dbReference>
<dbReference type="GO" id="GO:0001716">
    <property type="term" value="F:L-amino-acid oxidase activity"/>
    <property type="evidence" value="ECO:0007669"/>
    <property type="project" value="TreeGrafter"/>
</dbReference>
<comment type="caution">
    <text evidence="4">The sequence shown here is derived from an EMBL/GenBank/DDBJ whole genome shotgun (WGS) entry which is preliminary data.</text>
</comment>
<dbReference type="Gene3D" id="3.30.9.10">
    <property type="entry name" value="D-Amino Acid Oxidase, subunit A, domain 2"/>
    <property type="match status" value="1"/>
</dbReference>
<proteinExistence type="predicted"/>
<feature type="signal peptide" evidence="2">
    <location>
        <begin position="1"/>
        <end position="19"/>
    </location>
</feature>
<keyword evidence="1" id="KW-0472">Membrane</keyword>
<dbReference type="InterPro" id="IPR020864">
    <property type="entry name" value="MACPF"/>
</dbReference>
<dbReference type="PANTHER" id="PTHR10742:SF342">
    <property type="entry name" value="AMINE OXIDASE"/>
    <property type="match status" value="1"/>
</dbReference>
<dbReference type="SMART" id="SM00457">
    <property type="entry name" value="MACPF"/>
    <property type="match status" value="1"/>
</dbReference>
<dbReference type="PANTHER" id="PTHR10742">
    <property type="entry name" value="FLAVIN MONOAMINE OXIDASE"/>
    <property type="match status" value="1"/>
</dbReference>
<evidence type="ECO:0000259" key="3">
    <source>
        <dbReference type="PROSITE" id="PS51412"/>
    </source>
</evidence>
<reference evidence="4" key="1">
    <citation type="submission" date="2021-02" db="EMBL/GenBank/DDBJ databases">
        <authorList>
            <person name="Nowell W R."/>
        </authorList>
    </citation>
    <scope>NUCLEOTIDE SEQUENCE</scope>
</reference>
<evidence type="ECO:0000313" key="5">
    <source>
        <dbReference type="EMBL" id="CAF3950167.1"/>
    </source>
</evidence>
<dbReference type="PROSITE" id="PS51412">
    <property type="entry name" value="MACPF_2"/>
    <property type="match status" value="1"/>
</dbReference>
<keyword evidence="1" id="KW-0812">Transmembrane</keyword>
<name>A0A816XDW9_9BILA</name>
<dbReference type="Proteomes" id="UP000663866">
    <property type="component" value="Unassembled WGS sequence"/>
</dbReference>
<evidence type="ECO:0000256" key="1">
    <source>
        <dbReference type="SAM" id="Phobius"/>
    </source>
</evidence>
<sequence length="1569" mass="175651">MWKVLVLFVLASNQCVVGAYRHDKFVRMMQQKQAAMFKGNEVPLSEYSTQMNNIPVFGLPKCSACLNIAVIGAGVSGLTASVELARAGHRVTIYEGSSRVGGRILTYRQPGTNYVTELGAMRLPLDAHRLLSDYVKKRYNLPFKEFINSDDDAMVFINNVRLTVREADRNPDALGFNVTEDERGKTAAQLWDRAIERLLKMKNETGHDNFIKIYGSYSIDQYLTSVNMSRAAIDYVGLMLNIETNLHTSLTESISDMEIISDDTKFYYIEGGNDRLTEALIKDCLSIPEGRCNISYDSKIVTVDLNDRRPNDIGMEYVTSNSMLPKPTDRYHTVIVSTTATAARLIEFKNPDFFKDKYRALRQVHYDCASKVSLFFKKAWWLDLGIDGGRSTTDLLARFAYFQNFNGSYVGGAAIIGSYTWSQDAIVWQSLSDNVSINTVLSNLNSIYSTPNVPSFSDGGKVKHWCDDPWSHGAFVLFTPYQELHLKRSLRDPVGSIYFIGEHTSSAHAWIEGGILSALEAALKIQEEYFDVAIVGGGPIGLATAINLAKRNGTLKIVVIEQNELGNSEGSSGSSDTRQFRQMYSERYLAELAIKATEFWKQLEVDANLKNGTLLNTDDGYLFFGDPGTGGTTEGDINNIEIMCRALSMGCEFLNSSDLDHRYPFFSRKPTYKGIFHPKSGYINVTALLHALKDLAVQKNITIRTNEAFLELDPTVSEKENHVRLFTNRGSLNASKVVFATGPFSREVSESLGFILNMTIWELPTLYFPLKSTNETIPTWFVFGGDKQSLYYGFSLKSSDRPGYVKISPDFIQDFSKPLLYPKDRKNTTDPWLIQKTIDWVANNIPSVDHFSYQIGNFTCLATFLSDDGFIISYLPKEIRYHDKLIMYAGGWGMKFVPLWADIISDLVSNPESTKYAPYLPELSFNVSHRWSPINNSTPPISETDGEKSYKVDIYPGFGWDHIQFIEMSPIYAVSNFNNSVAFQSCIQIIPILEDNIQLDSELFDTFNTSTSDYSSNFVTGGSVNFLGFKIGGSYSNEYRRVKLKQGREKTVTLRNEFTHLLVDVILDSSCPLNPQVKKELIQIANYITSDQSRLASYAAQIFVKRYGTHFTSRLRLGGSLVEEDFVSSKDFYSGDMTKRGYKAAAAASFLGTFNLSAAFTSSSSLTSAQIDNYTSKITHKIIHKKGGDTFILGSDIQSWQATLKTNPVIVRRAIENITSFVQSDKISELTEIELEQVRREINRAVQAYIEMNAIHGCMQPGSELFNWAANVDDGSCSSARQNAQFGGFIRTCNEENGLIQVNNFHTNGASCPDGFNRSLLHNLTQYEQKYDRRCSSCGLFWLNTCCREVVIGTGRRDTVLYTCNKSNKLKSSSDVLRVDSTFVYGGSFTSKSVNPITNSALCPQMFSAVKIANDINVCFTRQTIDTSNFPNFGGFYSCNQGNVEIDGRPQSCPEGYSIYVMGTIDTECLLYVCLKFEKFDDLRQLPSVVLPPFFEIDGRNETYDNPSGAATPNKNAQTDKHATLGISIGALVVSVLTIAVFIVFRLKKTRQIRANAAHHLKELSGTRM</sequence>
<feature type="chain" id="PRO_5035689625" description="MACPF domain-containing protein" evidence="2">
    <location>
        <begin position="20"/>
        <end position="1569"/>
    </location>
</feature>
<dbReference type="Pfam" id="PF01823">
    <property type="entry name" value="MACPF"/>
    <property type="match status" value="1"/>
</dbReference>
<dbReference type="InterPro" id="IPR002937">
    <property type="entry name" value="Amino_oxidase"/>
</dbReference>
<keyword evidence="2" id="KW-0732">Signal</keyword>
<dbReference type="Gene3D" id="1.10.405.10">
    <property type="entry name" value="Guanine Nucleotide Dissociation Inhibitor, domain 1"/>
    <property type="match status" value="1"/>
</dbReference>
<dbReference type="InterPro" id="IPR036188">
    <property type="entry name" value="FAD/NAD-bd_sf"/>
</dbReference>
<dbReference type="Gene3D" id="1.10.10.1620">
    <property type="match status" value="1"/>
</dbReference>
<feature type="domain" description="MACPF" evidence="3">
    <location>
        <begin position="928"/>
        <end position="1253"/>
    </location>
</feature>
<keyword evidence="7" id="KW-1185">Reference proteome</keyword>
<accession>A0A816XDW9</accession>
<dbReference type="Gene3D" id="3.90.660.10">
    <property type="match status" value="1"/>
</dbReference>
<organism evidence="4 6">
    <name type="scientific">Rotaria magnacalcarata</name>
    <dbReference type="NCBI Taxonomy" id="392030"/>
    <lineage>
        <taxon>Eukaryota</taxon>
        <taxon>Metazoa</taxon>
        <taxon>Spiralia</taxon>
        <taxon>Gnathifera</taxon>
        <taxon>Rotifera</taxon>
        <taxon>Eurotatoria</taxon>
        <taxon>Bdelloidea</taxon>
        <taxon>Philodinida</taxon>
        <taxon>Philodinidae</taxon>
        <taxon>Rotaria</taxon>
    </lineage>
</organism>
<dbReference type="SUPFAM" id="SSF51905">
    <property type="entry name" value="FAD/NAD(P)-binding domain"/>
    <property type="match status" value="2"/>
</dbReference>
<dbReference type="InterPro" id="IPR050281">
    <property type="entry name" value="Flavin_monoamine_oxidase"/>
</dbReference>
<dbReference type="SUPFAM" id="SSF54373">
    <property type="entry name" value="FAD-linked reductases, C-terminal domain"/>
    <property type="match status" value="1"/>
</dbReference>
<dbReference type="Pfam" id="PF01593">
    <property type="entry name" value="Amino_oxidase"/>
    <property type="match status" value="1"/>
</dbReference>
<feature type="transmembrane region" description="Helical" evidence="1">
    <location>
        <begin position="1523"/>
        <end position="1545"/>
    </location>
</feature>
<keyword evidence="1" id="KW-1133">Transmembrane helix</keyword>
<dbReference type="Proteomes" id="UP000663856">
    <property type="component" value="Unassembled WGS sequence"/>
</dbReference>
<dbReference type="InterPro" id="IPR006076">
    <property type="entry name" value="FAD-dep_OxRdtase"/>
</dbReference>
<evidence type="ECO:0000256" key="2">
    <source>
        <dbReference type="SAM" id="SignalP"/>
    </source>
</evidence>
<dbReference type="EMBL" id="CAJNRF010013072">
    <property type="protein sequence ID" value="CAF2146020.1"/>
    <property type="molecule type" value="Genomic_DNA"/>
</dbReference>
<protein>
    <recommendedName>
        <fullName evidence="3">MACPF domain-containing protein</fullName>
    </recommendedName>
</protein>
<evidence type="ECO:0000313" key="7">
    <source>
        <dbReference type="Proteomes" id="UP000663866"/>
    </source>
</evidence>
<dbReference type="GO" id="GO:0009063">
    <property type="term" value="P:amino acid catabolic process"/>
    <property type="evidence" value="ECO:0007669"/>
    <property type="project" value="TreeGrafter"/>
</dbReference>